<dbReference type="PANTHER" id="PTHR47417">
    <property type="entry name" value="SMR DOMAIN-CONTAINING PROTEIN YPL199C"/>
    <property type="match status" value="1"/>
</dbReference>
<dbReference type="SMART" id="SM00463">
    <property type="entry name" value="SMR"/>
    <property type="match status" value="1"/>
</dbReference>
<proteinExistence type="predicted"/>
<dbReference type="EMBL" id="CP144060">
    <property type="protein sequence ID" value="WWD21271.1"/>
    <property type="molecule type" value="Genomic_DNA"/>
</dbReference>
<organism evidence="3 4">
    <name type="scientific">Kwoniella shandongensis</name>
    <dbReference type="NCBI Taxonomy" id="1734106"/>
    <lineage>
        <taxon>Eukaryota</taxon>
        <taxon>Fungi</taxon>
        <taxon>Dikarya</taxon>
        <taxon>Basidiomycota</taxon>
        <taxon>Agaricomycotina</taxon>
        <taxon>Tremellomycetes</taxon>
        <taxon>Tremellales</taxon>
        <taxon>Cryptococcaceae</taxon>
        <taxon>Kwoniella</taxon>
    </lineage>
</organism>
<feature type="compositionally biased region" description="Low complexity" evidence="1">
    <location>
        <begin position="26"/>
        <end position="35"/>
    </location>
</feature>
<dbReference type="SUPFAM" id="SSF160443">
    <property type="entry name" value="SMR domain-like"/>
    <property type="match status" value="1"/>
</dbReference>
<dbReference type="GeneID" id="43588393"/>
<reference evidence="3" key="1">
    <citation type="submission" date="2017-08" db="EMBL/GenBank/DDBJ databases">
        <authorList>
            <person name="Cuomo C."/>
            <person name="Billmyre B."/>
            <person name="Heitman J."/>
        </authorList>
    </citation>
    <scope>NUCLEOTIDE SEQUENCE</scope>
    <source>
        <strain evidence="3">CBS 12478</strain>
    </source>
</reference>
<feature type="chain" id="PRO_5043938361" evidence="2">
    <location>
        <begin position="19"/>
        <end position="319"/>
    </location>
</feature>
<dbReference type="AlphaFoldDB" id="A0A5M6C0M9"/>
<dbReference type="InterPro" id="IPR036063">
    <property type="entry name" value="Smr_dom_sf"/>
</dbReference>
<name>A0A5M6C0M9_9TREE</name>
<dbReference type="SMART" id="SM01162">
    <property type="entry name" value="DUF1771"/>
    <property type="match status" value="1"/>
</dbReference>
<evidence type="ECO:0000313" key="3">
    <source>
        <dbReference type="EMBL" id="WWD21271.1"/>
    </source>
</evidence>
<dbReference type="Gene3D" id="3.30.1370.110">
    <property type="match status" value="1"/>
</dbReference>
<dbReference type="KEGG" id="ksn:43588393"/>
<dbReference type="InterPro" id="IPR002625">
    <property type="entry name" value="Smr_dom"/>
</dbReference>
<dbReference type="RefSeq" id="XP_031861491.1">
    <property type="nucleotide sequence ID" value="XM_032004260.1"/>
</dbReference>
<dbReference type="Proteomes" id="UP000322225">
    <property type="component" value="Chromosome 10"/>
</dbReference>
<dbReference type="InterPro" id="IPR053020">
    <property type="entry name" value="Smr_domain_protein"/>
</dbReference>
<dbReference type="Pfam" id="PF08590">
    <property type="entry name" value="DUF1771"/>
    <property type="match status" value="1"/>
</dbReference>
<feature type="compositionally biased region" description="Low complexity" evidence="1">
    <location>
        <begin position="67"/>
        <end position="86"/>
    </location>
</feature>
<keyword evidence="2" id="KW-0732">Signal</keyword>
<reference evidence="3" key="2">
    <citation type="submission" date="2024-01" db="EMBL/GenBank/DDBJ databases">
        <title>Comparative genomics of Cryptococcus and Kwoniella reveals pathogenesis evolution and contrasting modes of karyotype evolution via chromosome fusion or intercentromeric recombination.</title>
        <authorList>
            <person name="Coelho M.A."/>
            <person name="David-Palma M."/>
            <person name="Shea T."/>
            <person name="Bowers K."/>
            <person name="McGinley-Smith S."/>
            <person name="Mohammad A.W."/>
            <person name="Gnirke A."/>
            <person name="Yurkov A.M."/>
            <person name="Nowrousian M."/>
            <person name="Sun S."/>
            <person name="Cuomo C.A."/>
            <person name="Heitman J."/>
        </authorList>
    </citation>
    <scope>NUCLEOTIDE SEQUENCE</scope>
    <source>
        <strain evidence="3">CBS 12478</strain>
    </source>
</reference>
<accession>A0A5M6C0M9</accession>
<feature type="compositionally biased region" description="Polar residues" evidence="1">
    <location>
        <begin position="44"/>
        <end position="58"/>
    </location>
</feature>
<dbReference type="OrthoDB" id="3231855at2759"/>
<dbReference type="PANTHER" id="PTHR47417:SF1">
    <property type="entry name" value="SMR DOMAIN-CONTAINING PROTEIN YPL199C"/>
    <property type="match status" value="1"/>
</dbReference>
<dbReference type="InterPro" id="IPR013899">
    <property type="entry name" value="DUF1771"/>
</dbReference>
<evidence type="ECO:0000256" key="1">
    <source>
        <dbReference type="SAM" id="MobiDB-lite"/>
    </source>
</evidence>
<protein>
    <submittedName>
        <fullName evidence="3">Uncharacterized protein</fullName>
    </submittedName>
</protein>
<dbReference type="Pfam" id="PF01713">
    <property type="entry name" value="Smr"/>
    <property type="match status" value="1"/>
</dbReference>
<keyword evidence="4" id="KW-1185">Reference proteome</keyword>
<feature type="signal peptide" evidence="2">
    <location>
        <begin position="1"/>
        <end position="18"/>
    </location>
</feature>
<evidence type="ECO:0000313" key="4">
    <source>
        <dbReference type="Proteomes" id="UP000322225"/>
    </source>
</evidence>
<dbReference type="PROSITE" id="PS50828">
    <property type="entry name" value="SMR"/>
    <property type="match status" value="1"/>
</dbReference>
<evidence type="ECO:0000256" key="2">
    <source>
        <dbReference type="SAM" id="SignalP"/>
    </source>
</evidence>
<feature type="compositionally biased region" description="Low complexity" evidence="1">
    <location>
        <begin position="93"/>
        <end position="106"/>
    </location>
</feature>
<sequence>MSLISVFTSLLRICCGSSQEPSGPTQQQHQQQQQHSGYPGAGVGQQQTAYPPQGQPSWANVAGQGGQHYQPQQQQQQHYPPQQQHQQGGGAWQSHPSQPQHQQYQQNGHAPSKPYHLPAGGILGPHHPGYQDDNQINQANAKYMDLRNQARRAGDEAHRCFAESQQAYQSGDGARAHELSVEGKQHQAKQDQLDDQASAWIFDANNEDSPADTIDLHGLYVKEAIERTETAISQGQRRGQGTLKVIVGKGIHSQGGVAKIKPAVEGLMRKYNLTAHVDPDNAGVLIVDLTGQHQGGTRSRDAGGLVDDLGKQDEGCTIM</sequence>
<gene>
    <name evidence="3" type="ORF">CI109_105755</name>
</gene>
<feature type="region of interest" description="Disordered" evidence="1">
    <location>
        <begin position="18"/>
        <end position="134"/>
    </location>
</feature>